<dbReference type="AlphaFoldDB" id="A0A1F5SC08"/>
<accession>A0A1F5SC08</accession>
<evidence type="ECO:0008006" key="3">
    <source>
        <dbReference type="Google" id="ProtNLM"/>
    </source>
</evidence>
<name>A0A1F5SC08_9BACT</name>
<reference evidence="1 2" key="1">
    <citation type="journal article" date="2016" name="Nat. Commun.">
        <title>Thousands of microbial genomes shed light on interconnected biogeochemical processes in an aquifer system.</title>
        <authorList>
            <person name="Anantharaman K."/>
            <person name="Brown C.T."/>
            <person name="Hug L.A."/>
            <person name="Sharon I."/>
            <person name="Castelle C.J."/>
            <person name="Probst A.J."/>
            <person name="Thomas B.C."/>
            <person name="Singh A."/>
            <person name="Wilkins M.J."/>
            <person name="Karaoz U."/>
            <person name="Brodie E.L."/>
            <person name="Williams K.H."/>
            <person name="Hubbard S.S."/>
            <person name="Banfield J.F."/>
        </authorList>
    </citation>
    <scope>NUCLEOTIDE SEQUENCE [LARGE SCALE GENOMIC DNA]</scope>
</reference>
<protein>
    <recommendedName>
        <fullName evidence="3">Methyltransferase type 11 domain-containing protein</fullName>
    </recommendedName>
</protein>
<dbReference type="Proteomes" id="UP000178783">
    <property type="component" value="Unassembled WGS sequence"/>
</dbReference>
<dbReference type="Pfam" id="PF13489">
    <property type="entry name" value="Methyltransf_23"/>
    <property type="match status" value="1"/>
</dbReference>
<evidence type="ECO:0000313" key="2">
    <source>
        <dbReference type="Proteomes" id="UP000178783"/>
    </source>
</evidence>
<evidence type="ECO:0000313" key="1">
    <source>
        <dbReference type="EMBL" id="OGF24238.1"/>
    </source>
</evidence>
<dbReference type="EMBL" id="MFFW01000031">
    <property type="protein sequence ID" value="OGF24238.1"/>
    <property type="molecule type" value="Genomic_DNA"/>
</dbReference>
<gene>
    <name evidence="1" type="ORF">A3H66_02280</name>
</gene>
<dbReference type="Gene3D" id="3.40.50.150">
    <property type="entry name" value="Vaccinia Virus protein VP39"/>
    <property type="match status" value="1"/>
</dbReference>
<dbReference type="STRING" id="1797989.A3H66_02280"/>
<organism evidence="1 2">
    <name type="scientific">Candidatus Falkowbacteria bacterium RIFCSPLOWO2_02_FULL_45_21</name>
    <dbReference type="NCBI Taxonomy" id="1797989"/>
    <lineage>
        <taxon>Bacteria</taxon>
        <taxon>Candidatus Falkowiibacteriota</taxon>
    </lineage>
</organism>
<comment type="caution">
    <text evidence="1">The sequence shown here is derived from an EMBL/GenBank/DDBJ whole genome shotgun (WGS) entry which is preliminary data.</text>
</comment>
<sequence>MENVHFDTIACLAVIEHLHAPEVLAVFHEFKSILNKGGRIILTTPTRAAKPILEFMAWLGIIDQANLAEHKHYWNEKEIRALAEKSGLAIKKYKKFQLGFNQLAVFEHK</sequence>
<dbReference type="SUPFAM" id="SSF53335">
    <property type="entry name" value="S-adenosyl-L-methionine-dependent methyltransferases"/>
    <property type="match status" value="1"/>
</dbReference>
<proteinExistence type="predicted"/>
<dbReference type="InterPro" id="IPR029063">
    <property type="entry name" value="SAM-dependent_MTases_sf"/>
</dbReference>